<organism evidence="3 4">
    <name type="scientific">Paenibacillus sabuli</name>
    <dbReference type="NCBI Taxonomy" id="2772509"/>
    <lineage>
        <taxon>Bacteria</taxon>
        <taxon>Bacillati</taxon>
        <taxon>Bacillota</taxon>
        <taxon>Bacilli</taxon>
        <taxon>Bacillales</taxon>
        <taxon>Paenibacillaceae</taxon>
        <taxon>Paenibacillus</taxon>
    </lineage>
</organism>
<keyword evidence="4" id="KW-1185">Reference proteome</keyword>
<protein>
    <submittedName>
        <fullName evidence="3">S-layer homology domain-containing protein</fullName>
    </submittedName>
</protein>
<dbReference type="InterPro" id="IPR001119">
    <property type="entry name" value="SLH_dom"/>
</dbReference>
<dbReference type="Pfam" id="PF00395">
    <property type="entry name" value="SLH"/>
    <property type="match status" value="3"/>
</dbReference>
<evidence type="ECO:0000259" key="2">
    <source>
        <dbReference type="PROSITE" id="PS51272"/>
    </source>
</evidence>
<sequence length="2515" mass="270022">MKLAKKITIGLLVFILFMTMHGGAITYVVAQANAPKTTVISNDYIKVTVDNGSGRFGIRTVDGQPIRKNDDNVNMLYGGDDPETSFTTFRIDGTDYIFGNPYKFGADFFSEITKPVIVVNRNGTRQIETVWRIKGVSIKQILMLYSNGDDLKNAGNVNVRYEVDNQSGAQVEIGSRILLDTMVADNDGPEFQIGTSYRAPLTVERKLVHDPGAIGIPEADTAYYKLPAYWVMRDKLDLTNPLVTNTIAYGFNNFSENNTHILDEMIVGHWNGLANTKWDYEVNPNLDFTRDTNDYGSADAAVALYWLPEPLPQGAKQSFETVYGLGEVIAPDKVFSIRYLDPVMQLNTLEDGSAYADEGIFDVTAEIENLPSYNMEHSNITADLTLESGLSFVRLDDQGRIVRDDDGKALTENVRSKQLILRKPATIEEAEQGIVPKYKPGDTVTVSFKVQAKGRPWPTTRQYLLTARSPETLAKLDSAQRAEDEGVMAQYESSKANFILLPPVGEASATYVYGLSPDEAFATDEKYVTVNLSNVEAYNVGDANSDPNFDLYLKETVTGARYKVPVKSSVLLQPTDDGSTGDMIITYRGGDRVDAAGDVVESGLGPELPLGEYQVEIDYKGDAGGDEEIAALFDITTAQTFLVTENEEARIRNSNLMAVYKQLVDLSFVSATASEEDLEAVNEAMYHKPFAPGADLYAAKTALRPAFTQMVMSSRVVDPDLDMGDYLTPDEGVFEEYALYNYRTFASEEEMEAFFEDRDDLESLVTIEGMVRQVGTGDNVQVVVDTSTEPAIINGAVDYQGKDLVFVRGGLEVFGSKYESIPLLDTLFVRGDGTLSVAGSGFVFHRGEWTLDFYNGFQKSIPRGEEEEEEEPEEEEEEEGEDEENDNPEDDSLNGSLAWAQGELGSRLNPMRQVMVEDVYFNRHSLFNLMPMAVGGFTFSFNEFILREGGVSFGGSVSFAIVDAEIKDVVFNDKGFVGVDASLKFELNKEMGLIKPDSKAEGVGGELNVTHYEQKVEGINNYYGLNFSAELSNMMEVDIEFALKQVDDGRILPDVIGFGTTLGQPGVLITGATYLTAIRGAIRELADTIAGGTSDDPFPLTLEAGVSLRFGIPPAYHFGDIDMTLKRTGIAIVGKLDFSTDPSGDDLIPMITEALLEAQWVTPWFVRLQAEVDVMGWDVIIGKAGIFVGQNLEKNRIDFEGYIGAKVQIPGSVPVVGGMPLSSVFLGLNNDKVWGSVSILLISLGITYYWGGGIEFGTSGEALPDGMVHLIVEDPEKGPQLLVIGQGIETVATSWLTPEQEEQEVVYRDLGNGVAVVDQGTMNVGIGGILSRNGGRIHDIPMGEASGNALLEVTYDGPDVPNLTLKDGTGKSYPIVYDNTNTDPDATAFTQWIPAAKASDAVDSYKAYIIVPQERVAASGATWTLTAEEPVDTKLLAVPTQPELGSVELAADDADPNRFTASWTVDNAKEGDTVSLYLTEDALSTATPSATSDEVLEPGEPGLLIAKDVPVGTDGSGSYDIDVTAVSLLGDTEDIRGLLQQGNYYLRAELKSVSAYDTMTSPQQFELIDPLAPTAVSGVKVEPAGNGMFALSFKPAAKKAGHEGFEHSYALHAEAMQGGERGEYMPFGELLFTEEELAPYWNTASGRYEGILVGDWRAVATTNEVITDEANIKYTGLEPGSKYSVAVAAATKPTKEADEHENYHFAEAKGSALTLLPVPAEPKLRSASSEGFGPKLTVLTGSAGEQTIQLVSDQPNIEVEALFDGRSIGYAKLANTGGGSAGKLTIDGMASDGTYGIELRARNTVTKDKRNTLLELTVDTLAPVLYIDAPQTGERTAGGKIRVAGQTSNDAYLTVGGQEVKVNADGTFDGEITVSSSEPTVKLAFVAVDGAGNENRASVSITNDGFEVPVGLTLRAITIAPGATADIEAALRYPDGKTGDGKQRFKTAAVKDEELERLSYALTAGEGVTLNANGQVLGEHVGSALVEVQYRVSDSVTLTGYAPVKVEEAKPTALQTIKAHAMPISGQRGQTKLVVTEAGEQLGYQLVYQRYTGNASTAAPSFGADLGQWTILPQDGIVTAQTGDRFIVAKRTSADKKAVAASGVLTAVVWGESGGVFFPWFGLPGGQTESGAMTINGTAIESTLTNGILATNITNDDVADSNGQLVIHSSEADATGYVIRMEAASVRTLAAAGRAVAFELPLLKLTLTAEQLARLDGDLELMVAPNSVEISGDAAAIADDIQAQLLGAGAGTSISLNLAEEDWSLQTRAQIAVPEGVSLRELSAVMLLGEDGAWTPLPWELEMVNGQAYVRVPLTDPGSLFFLAGNASFTDVKSGHWAEAGIARSASALLVLGKGQGKFDPNGRVTRAEFPTMLLRAAGLMTKQGSGEFPDVGNEAWYARSVGIAARYGLVTGMGDGSYAPQRTLTRMEGMAMIGRLLELQQGAQLGTAEANAILAPYSDRASIPEWGLIPAALAVRYGIIAGDAQGRIDPSGELSRAQAAVIASRLGVWLAKPQ</sequence>
<dbReference type="Proteomes" id="UP000621560">
    <property type="component" value="Unassembled WGS sequence"/>
</dbReference>
<name>A0A927GTA8_9BACL</name>
<dbReference type="Pfam" id="PF09136">
    <property type="entry name" value="Glucodextran_B"/>
    <property type="match status" value="1"/>
</dbReference>
<evidence type="ECO:0000313" key="4">
    <source>
        <dbReference type="Proteomes" id="UP000621560"/>
    </source>
</evidence>
<reference evidence="3" key="1">
    <citation type="submission" date="2020-09" db="EMBL/GenBank/DDBJ databases">
        <title>A novel bacterium of genus Paenibacillus, isolated from South China Sea.</title>
        <authorList>
            <person name="Huang H."/>
            <person name="Mo K."/>
            <person name="Hu Y."/>
        </authorList>
    </citation>
    <scope>NUCLEOTIDE SEQUENCE</scope>
    <source>
        <strain evidence="3">IB182496</strain>
    </source>
</reference>
<dbReference type="InterPro" id="IPR013783">
    <property type="entry name" value="Ig-like_fold"/>
</dbReference>
<feature type="region of interest" description="Disordered" evidence="1">
    <location>
        <begin position="861"/>
        <end position="896"/>
    </location>
</feature>
<dbReference type="PROSITE" id="PS51272">
    <property type="entry name" value="SLH"/>
    <property type="match status" value="3"/>
</dbReference>
<evidence type="ECO:0000313" key="3">
    <source>
        <dbReference type="EMBL" id="MBD2847398.1"/>
    </source>
</evidence>
<feature type="domain" description="SLH" evidence="2">
    <location>
        <begin position="2325"/>
        <end position="2388"/>
    </location>
</feature>
<feature type="domain" description="SLH" evidence="2">
    <location>
        <begin position="2389"/>
        <end position="2448"/>
    </location>
</feature>
<dbReference type="PANTHER" id="PTHR43308:SF5">
    <property type="entry name" value="S-LAYER PROTEIN _ PEPTIDOGLYCAN ENDO-BETA-N-ACETYLGLUCOSAMINIDASE"/>
    <property type="match status" value="1"/>
</dbReference>
<dbReference type="Gene3D" id="2.60.40.10">
    <property type="entry name" value="Immunoglobulins"/>
    <property type="match status" value="1"/>
</dbReference>
<comment type="caution">
    <text evidence="3">The sequence shown here is derived from an EMBL/GenBank/DDBJ whole genome shotgun (WGS) entry which is preliminary data.</text>
</comment>
<dbReference type="PANTHER" id="PTHR43308">
    <property type="entry name" value="OUTER MEMBRANE PROTEIN ALPHA-RELATED"/>
    <property type="match status" value="1"/>
</dbReference>
<dbReference type="EMBL" id="JACXIZ010000036">
    <property type="protein sequence ID" value="MBD2847398.1"/>
    <property type="molecule type" value="Genomic_DNA"/>
</dbReference>
<evidence type="ECO:0000256" key="1">
    <source>
        <dbReference type="SAM" id="MobiDB-lite"/>
    </source>
</evidence>
<gene>
    <name evidence="3" type="ORF">IDH44_19525</name>
</gene>
<feature type="domain" description="SLH" evidence="2">
    <location>
        <begin position="2455"/>
        <end position="2515"/>
    </location>
</feature>
<dbReference type="InterPro" id="IPR051465">
    <property type="entry name" value="Cell_Envelope_Struct_Comp"/>
</dbReference>
<feature type="compositionally biased region" description="Acidic residues" evidence="1">
    <location>
        <begin position="865"/>
        <end position="892"/>
    </location>
</feature>
<proteinExistence type="predicted"/>
<accession>A0A927GTA8</accession>
<dbReference type="RefSeq" id="WP_190920499.1">
    <property type="nucleotide sequence ID" value="NZ_JACXIZ010000036.1"/>
</dbReference>